<dbReference type="EMBL" id="CP060782">
    <property type="protein sequence ID" value="QNP45381.1"/>
    <property type="molecule type" value="Genomic_DNA"/>
</dbReference>
<dbReference type="Pfam" id="PF04214">
    <property type="entry name" value="DUF411"/>
    <property type="match status" value="1"/>
</dbReference>
<evidence type="ECO:0000313" key="2">
    <source>
        <dbReference type="Proteomes" id="UP000516105"/>
    </source>
</evidence>
<reference evidence="1 2" key="1">
    <citation type="submission" date="2020-08" db="EMBL/GenBank/DDBJ databases">
        <title>Genome sequence of Sphingomonas sediminicola KACC 15039T.</title>
        <authorList>
            <person name="Hyun D.-W."/>
            <person name="Bae J.-W."/>
        </authorList>
    </citation>
    <scope>NUCLEOTIDE SEQUENCE [LARGE SCALE GENOMIC DNA]</scope>
    <source>
        <strain evidence="1 2">KACC 15039</strain>
    </source>
</reference>
<keyword evidence="2" id="KW-1185">Reference proteome</keyword>
<gene>
    <name evidence="1" type="ORF">H9L14_12385</name>
</gene>
<protein>
    <submittedName>
        <fullName evidence="1">DUF411 domain-containing protein</fullName>
    </submittedName>
</protein>
<evidence type="ECO:0000313" key="1">
    <source>
        <dbReference type="EMBL" id="QNP45381.1"/>
    </source>
</evidence>
<proteinExistence type="predicted"/>
<dbReference type="InterPro" id="IPR007332">
    <property type="entry name" value="DUF411"/>
</dbReference>
<sequence length="134" mass="14301">MALLACAESATAATLIVTKSAYCGCCKHWVEHMKKAGFTVQVRDVENVSPTARKLGVPDNLRSCHTSTIGGYVIEGHVPASDVKRLLTTKPKATGVAVPDMVVGSPGMEQGDLKEPYKVVLFDKSGKTRVFASH</sequence>
<organism evidence="1 2">
    <name type="scientific">Sphingomonas sediminicola</name>
    <dbReference type="NCBI Taxonomy" id="386874"/>
    <lineage>
        <taxon>Bacteria</taxon>
        <taxon>Pseudomonadati</taxon>
        <taxon>Pseudomonadota</taxon>
        <taxon>Alphaproteobacteria</taxon>
        <taxon>Sphingomonadales</taxon>
        <taxon>Sphingomonadaceae</taxon>
        <taxon>Sphingomonas</taxon>
    </lineage>
</organism>
<dbReference type="Proteomes" id="UP000516105">
    <property type="component" value="Chromosome"/>
</dbReference>
<dbReference type="RefSeq" id="WP_187708337.1">
    <property type="nucleotide sequence ID" value="NZ_CP060782.1"/>
</dbReference>
<accession>A0ABX6T682</accession>
<name>A0ABX6T682_9SPHN</name>